<dbReference type="AlphaFoldDB" id="A0A0D7BVB7"/>
<evidence type="ECO:0000256" key="1">
    <source>
        <dbReference type="ARBA" id="ARBA00004141"/>
    </source>
</evidence>
<dbReference type="GO" id="GO:0022857">
    <property type="term" value="F:transmembrane transporter activity"/>
    <property type="evidence" value="ECO:0007669"/>
    <property type="project" value="InterPro"/>
</dbReference>
<protein>
    <submittedName>
        <fullName evidence="7">MFS general substrate transporter</fullName>
    </submittedName>
</protein>
<evidence type="ECO:0000256" key="4">
    <source>
        <dbReference type="ARBA" id="ARBA00023136"/>
    </source>
</evidence>
<sequence>MPTTNDHDSRSSTTELDEDVQYCSDEETPLLTKTSVYDRFTRRKKRVIVGLVSWCGLMPLFTTGSFFPTIPDIARDLNSSGAVISLAVSLSVLATSIGALFAASYSSFYGRRPIYLLSLPLLVGGSIGVAFAQSIPALMVFRFLQAFGASPGLSVGAGVIGDIYPLESRGGAMGVFFAACLLGPALAPLCGGAIAQAVGWRVTQWVVAGAGAVGLGCMWLLFPETSHPSARGLDAYRKETDSNAKLVWVNPLRPLALLKSPNLLAVTIAGLFVLLPQYVVMTALPFVVAEKYGITNQSFIGLCYLPVGLGNLVGAPLAGRLSDIFVRRSLHKNKTQKDWYPEARLQGTLIGAGCVVPLSVLGSGLVSQFGGSSAPWLALNAACLFLNGLGADLVLSPSAAYGVDIMHSRSAESMAANNGLRSFLMAGLIAGVVPLVEHKGIAAATGLAAGFAWIGGFGLLWTTVMYGAKMRSSVKMEYSTQED</sequence>
<feature type="transmembrane region" description="Helical" evidence="5">
    <location>
        <begin position="347"/>
        <end position="370"/>
    </location>
</feature>
<keyword evidence="3 5" id="KW-1133">Transmembrane helix</keyword>
<dbReference type="EMBL" id="KN880432">
    <property type="protein sequence ID" value="KIY74134.1"/>
    <property type="molecule type" value="Genomic_DNA"/>
</dbReference>
<dbReference type="InterPro" id="IPR020846">
    <property type="entry name" value="MFS_dom"/>
</dbReference>
<organism evidence="7 8">
    <name type="scientific">Cylindrobasidium torrendii FP15055 ss-10</name>
    <dbReference type="NCBI Taxonomy" id="1314674"/>
    <lineage>
        <taxon>Eukaryota</taxon>
        <taxon>Fungi</taxon>
        <taxon>Dikarya</taxon>
        <taxon>Basidiomycota</taxon>
        <taxon>Agaricomycotina</taxon>
        <taxon>Agaricomycetes</taxon>
        <taxon>Agaricomycetidae</taxon>
        <taxon>Agaricales</taxon>
        <taxon>Marasmiineae</taxon>
        <taxon>Physalacriaceae</taxon>
        <taxon>Cylindrobasidium</taxon>
    </lineage>
</organism>
<evidence type="ECO:0000256" key="2">
    <source>
        <dbReference type="ARBA" id="ARBA00022692"/>
    </source>
</evidence>
<feature type="transmembrane region" description="Helical" evidence="5">
    <location>
        <begin position="263"/>
        <end position="287"/>
    </location>
</feature>
<feature type="transmembrane region" description="Helical" evidence="5">
    <location>
        <begin position="376"/>
        <end position="395"/>
    </location>
</feature>
<dbReference type="PROSITE" id="PS50850">
    <property type="entry name" value="MFS"/>
    <property type="match status" value="1"/>
</dbReference>
<keyword evidence="4 5" id="KW-0472">Membrane</keyword>
<dbReference type="InterPro" id="IPR036259">
    <property type="entry name" value="MFS_trans_sf"/>
</dbReference>
<feature type="transmembrane region" description="Helical" evidence="5">
    <location>
        <begin position="139"/>
        <end position="160"/>
    </location>
</feature>
<dbReference type="PANTHER" id="PTHR23502:SF64">
    <property type="entry name" value="TRANSPORTER, PUTATIVE (AFU_ORTHOLOGUE AFUA_3G11760)-RELATED"/>
    <property type="match status" value="1"/>
</dbReference>
<feature type="transmembrane region" description="Helical" evidence="5">
    <location>
        <begin position="415"/>
        <end position="435"/>
    </location>
</feature>
<feature type="transmembrane region" description="Helical" evidence="5">
    <location>
        <begin position="47"/>
        <end position="70"/>
    </location>
</feature>
<keyword evidence="8" id="KW-1185">Reference proteome</keyword>
<evidence type="ECO:0000313" key="8">
    <source>
        <dbReference type="Proteomes" id="UP000054007"/>
    </source>
</evidence>
<evidence type="ECO:0000313" key="7">
    <source>
        <dbReference type="EMBL" id="KIY74134.1"/>
    </source>
</evidence>
<feature type="transmembrane region" description="Helical" evidence="5">
    <location>
        <begin position="82"/>
        <end position="102"/>
    </location>
</feature>
<proteinExistence type="predicted"/>
<dbReference type="Pfam" id="PF07690">
    <property type="entry name" value="MFS_1"/>
    <property type="match status" value="1"/>
</dbReference>
<feature type="transmembrane region" description="Helical" evidence="5">
    <location>
        <begin position="172"/>
        <end position="196"/>
    </location>
</feature>
<name>A0A0D7BVB7_9AGAR</name>
<comment type="subcellular location">
    <subcellularLocation>
        <location evidence="1">Membrane</location>
        <topology evidence="1">Multi-pass membrane protein</topology>
    </subcellularLocation>
</comment>
<accession>A0A0D7BVB7</accession>
<dbReference type="GO" id="GO:0005886">
    <property type="term" value="C:plasma membrane"/>
    <property type="evidence" value="ECO:0007669"/>
    <property type="project" value="TreeGrafter"/>
</dbReference>
<dbReference type="STRING" id="1314674.A0A0D7BVB7"/>
<feature type="transmembrane region" description="Helical" evidence="5">
    <location>
        <begin position="114"/>
        <end position="133"/>
    </location>
</feature>
<feature type="transmembrane region" description="Helical" evidence="5">
    <location>
        <begin position="441"/>
        <end position="466"/>
    </location>
</feature>
<dbReference type="PANTHER" id="PTHR23502">
    <property type="entry name" value="MAJOR FACILITATOR SUPERFAMILY"/>
    <property type="match status" value="1"/>
</dbReference>
<evidence type="ECO:0000256" key="3">
    <source>
        <dbReference type="ARBA" id="ARBA00022989"/>
    </source>
</evidence>
<feature type="transmembrane region" description="Helical" evidence="5">
    <location>
        <begin position="202"/>
        <end position="222"/>
    </location>
</feature>
<reference evidence="7 8" key="1">
    <citation type="journal article" date="2015" name="Fungal Genet. Biol.">
        <title>Evolution of novel wood decay mechanisms in Agaricales revealed by the genome sequences of Fistulina hepatica and Cylindrobasidium torrendii.</title>
        <authorList>
            <person name="Floudas D."/>
            <person name="Held B.W."/>
            <person name="Riley R."/>
            <person name="Nagy L.G."/>
            <person name="Koehler G."/>
            <person name="Ransdell A.S."/>
            <person name="Younus H."/>
            <person name="Chow J."/>
            <person name="Chiniquy J."/>
            <person name="Lipzen A."/>
            <person name="Tritt A."/>
            <person name="Sun H."/>
            <person name="Haridas S."/>
            <person name="LaButti K."/>
            <person name="Ohm R.A."/>
            <person name="Kues U."/>
            <person name="Blanchette R.A."/>
            <person name="Grigoriev I.V."/>
            <person name="Minto R.E."/>
            <person name="Hibbett D.S."/>
        </authorList>
    </citation>
    <scope>NUCLEOTIDE SEQUENCE [LARGE SCALE GENOMIC DNA]</scope>
    <source>
        <strain evidence="7 8">FP15055 ss-10</strain>
    </source>
</reference>
<gene>
    <name evidence="7" type="ORF">CYLTODRAFT_484880</name>
</gene>
<dbReference type="InterPro" id="IPR011701">
    <property type="entry name" value="MFS"/>
</dbReference>
<dbReference type="Proteomes" id="UP000054007">
    <property type="component" value="Unassembled WGS sequence"/>
</dbReference>
<dbReference type="SUPFAM" id="SSF103473">
    <property type="entry name" value="MFS general substrate transporter"/>
    <property type="match status" value="1"/>
</dbReference>
<keyword evidence="2 5" id="KW-0812">Transmembrane</keyword>
<evidence type="ECO:0000259" key="6">
    <source>
        <dbReference type="PROSITE" id="PS50850"/>
    </source>
</evidence>
<feature type="domain" description="Major facilitator superfamily (MFS) profile" evidence="6">
    <location>
        <begin position="48"/>
        <end position="473"/>
    </location>
</feature>
<evidence type="ECO:0000256" key="5">
    <source>
        <dbReference type="SAM" id="Phobius"/>
    </source>
</evidence>
<dbReference type="OrthoDB" id="3066029at2759"/>
<dbReference type="Gene3D" id="1.20.1250.20">
    <property type="entry name" value="MFS general substrate transporter like domains"/>
    <property type="match status" value="1"/>
</dbReference>
<feature type="transmembrane region" description="Helical" evidence="5">
    <location>
        <begin position="299"/>
        <end position="326"/>
    </location>
</feature>